<name>A0AA87ZRH4_FICCA</name>
<feature type="region of interest" description="Disordered" evidence="1">
    <location>
        <begin position="1"/>
        <end position="51"/>
    </location>
</feature>
<gene>
    <name evidence="2" type="ORF">TIFTF001_011310</name>
</gene>
<accession>A0AA87ZRH4</accession>
<protein>
    <submittedName>
        <fullName evidence="2">Uncharacterized protein</fullName>
    </submittedName>
</protein>
<organism evidence="2 3">
    <name type="scientific">Ficus carica</name>
    <name type="common">Common fig</name>
    <dbReference type="NCBI Taxonomy" id="3494"/>
    <lineage>
        <taxon>Eukaryota</taxon>
        <taxon>Viridiplantae</taxon>
        <taxon>Streptophyta</taxon>
        <taxon>Embryophyta</taxon>
        <taxon>Tracheophyta</taxon>
        <taxon>Spermatophyta</taxon>
        <taxon>Magnoliopsida</taxon>
        <taxon>eudicotyledons</taxon>
        <taxon>Gunneridae</taxon>
        <taxon>Pentapetalae</taxon>
        <taxon>rosids</taxon>
        <taxon>fabids</taxon>
        <taxon>Rosales</taxon>
        <taxon>Moraceae</taxon>
        <taxon>Ficeae</taxon>
        <taxon>Ficus</taxon>
    </lineage>
</organism>
<evidence type="ECO:0000313" key="2">
    <source>
        <dbReference type="EMBL" id="GMN42089.1"/>
    </source>
</evidence>
<proteinExistence type="predicted"/>
<keyword evidence="3" id="KW-1185">Reference proteome</keyword>
<dbReference type="Proteomes" id="UP001187192">
    <property type="component" value="Unassembled WGS sequence"/>
</dbReference>
<dbReference type="EMBL" id="BTGU01000013">
    <property type="protein sequence ID" value="GMN42089.1"/>
    <property type="molecule type" value="Genomic_DNA"/>
</dbReference>
<dbReference type="AlphaFoldDB" id="A0AA87ZRH4"/>
<feature type="compositionally biased region" description="Low complexity" evidence="1">
    <location>
        <begin position="7"/>
        <end position="25"/>
    </location>
</feature>
<evidence type="ECO:0000313" key="3">
    <source>
        <dbReference type="Proteomes" id="UP001187192"/>
    </source>
</evidence>
<comment type="caution">
    <text evidence="2">The sequence shown here is derived from an EMBL/GenBank/DDBJ whole genome shotgun (WGS) entry which is preliminary data.</text>
</comment>
<evidence type="ECO:0000256" key="1">
    <source>
        <dbReference type="SAM" id="MobiDB-lite"/>
    </source>
</evidence>
<reference evidence="2" key="1">
    <citation type="submission" date="2023-07" db="EMBL/GenBank/DDBJ databases">
        <title>draft genome sequence of fig (Ficus carica).</title>
        <authorList>
            <person name="Takahashi T."/>
            <person name="Nishimura K."/>
        </authorList>
    </citation>
    <scope>NUCLEOTIDE SEQUENCE</scope>
</reference>
<sequence>MQTQPQLSSPLSSLRRPRSLEVPSRPRSHKAPSCRSRSCEVPSCRPRFHEE</sequence>